<name>A0ABY1QWA8_9BURK</name>
<keyword evidence="1" id="KW-0812">Transmembrane</keyword>
<evidence type="ECO:0000313" key="3">
    <source>
        <dbReference type="Proteomes" id="UP001158049"/>
    </source>
</evidence>
<sequence length="191" mass="21750">MDWSTVVTSVISSLLGAAAISAGIAFLVKHFITRSIDIKFEQFKERQRLELQEMARRKAAAFDKQAGVYAKFVSVVFALRHTVREVTTAEGSLSIEAMAKFEVERRNFWSFVTENRAFLPDHMLSALHEFTQIETSFQLYAELIAHGDTQEMRGEALRKIRFEGERLDASYLELLREVQAYIGLSAAQHDV</sequence>
<dbReference type="Proteomes" id="UP001158049">
    <property type="component" value="Unassembled WGS sequence"/>
</dbReference>
<proteinExistence type="predicted"/>
<keyword evidence="3" id="KW-1185">Reference proteome</keyword>
<feature type="transmembrane region" description="Helical" evidence="1">
    <location>
        <begin position="6"/>
        <end position="28"/>
    </location>
</feature>
<evidence type="ECO:0000256" key="1">
    <source>
        <dbReference type="SAM" id="Phobius"/>
    </source>
</evidence>
<protein>
    <recommendedName>
        <fullName evidence="4">Secreted protein</fullName>
    </recommendedName>
</protein>
<keyword evidence="1" id="KW-1133">Transmembrane helix</keyword>
<dbReference type="EMBL" id="FXUL01000057">
    <property type="protein sequence ID" value="SMP82278.1"/>
    <property type="molecule type" value="Genomic_DNA"/>
</dbReference>
<comment type="caution">
    <text evidence="2">The sequence shown here is derived from an EMBL/GenBank/DDBJ whole genome shotgun (WGS) entry which is preliminary data.</text>
</comment>
<evidence type="ECO:0008006" key="4">
    <source>
        <dbReference type="Google" id="ProtNLM"/>
    </source>
</evidence>
<keyword evidence="1" id="KW-0472">Membrane</keyword>
<organism evidence="2 3">
    <name type="scientific">Noviherbaspirillum suwonense</name>
    <dbReference type="NCBI Taxonomy" id="1224511"/>
    <lineage>
        <taxon>Bacteria</taxon>
        <taxon>Pseudomonadati</taxon>
        <taxon>Pseudomonadota</taxon>
        <taxon>Betaproteobacteria</taxon>
        <taxon>Burkholderiales</taxon>
        <taxon>Oxalobacteraceae</taxon>
        <taxon>Noviherbaspirillum</taxon>
    </lineage>
</organism>
<gene>
    <name evidence="2" type="ORF">SAMN06295970_1572</name>
</gene>
<evidence type="ECO:0000313" key="2">
    <source>
        <dbReference type="EMBL" id="SMP82278.1"/>
    </source>
</evidence>
<dbReference type="RefSeq" id="WP_283445794.1">
    <property type="nucleotide sequence ID" value="NZ_FXUL01000057.1"/>
</dbReference>
<reference evidence="2 3" key="1">
    <citation type="submission" date="2017-05" db="EMBL/GenBank/DDBJ databases">
        <authorList>
            <person name="Varghese N."/>
            <person name="Submissions S."/>
        </authorList>
    </citation>
    <scope>NUCLEOTIDE SEQUENCE [LARGE SCALE GENOMIC DNA]</scope>
    <source>
        <strain evidence="2 3">DSM 26001</strain>
    </source>
</reference>
<accession>A0ABY1QWA8</accession>